<proteinExistence type="predicted"/>
<organism evidence="2 3">
    <name type="scientific">Ramularia collo-cygni</name>
    <dbReference type="NCBI Taxonomy" id="112498"/>
    <lineage>
        <taxon>Eukaryota</taxon>
        <taxon>Fungi</taxon>
        <taxon>Dikarya</taxon>
        <taxon>Ascomycota</taxon>
        <taxon>Pezizomycotina</taxon>
        <taxon>Dothideomycetes</taxon>
        <taxon>Dothideomycetidae</taxon>
        <taxon>Mycosphaerellales</taxon>
        <taxon>Mycosphaerellaceae</taxon>
        <taxon>Ramularia</taxon>
    </lineage>
</organism>
<name>A0A2D3VP58_9PEZI</name>
<dbReference type="AlphaFoldDB" id="A0A2D3VP58"/>
<protein>
    <submittedName>
        <fullName evidence="2">Uncharacterized protein</fullName>
    </submittedName>
</protein>
<accession>A0A2D3VP58</accession>
<dbReference type="GeneID" id="35605593"/>
<dbReference type="Proteomes" id="UP000225277">
    <property type="component" value="Unassembled WGS sequence"/>
</dbReference>
<evidence type="ECO:0000313" key="3">
    <source>
        <dbReference type="Proteomes" id="UP000225277"/>
    </source>
</evidence>
<keyword evidence="3" id="KW-1185">Reference proteome</keyword>
<evidence type="ECO:0000256" key="1">
    <source>
        <dbReference type="SAM" id="MobiDB-lite"/>
    </source>
</evidence>
<dbReference type="RefSeq" id="XP_023631547.1">
    <property type="nucleotide sequence ID" value="XM_023775779.1"/>
</dbReference>
<sequence>MHFTTSLAGDSVSRMCTVIGVPPRIFMGTTLSSHFTSSTLVAGLNQKVDKRLILGWVLHGVMDDGSRILENKLHDVIIDTNLIDKRIERLENLQTKDEDCVPEQEQEHPPLQVQRGKHIPTLTV</sequence>
<reference evidence="2 3" key="1">
    <citation type="submission" date="2016-03" db="EMBL/GenBank/DDBJ databases">
        <authorList>
            <person name="Ploux O."/>
        </authorList>
    </citation>
    <scope>NUCLEOTIDE SEQUENCE [LARGE SCALE GENOMIC DNA]</scope>
    <source>
        <strain evidence="2 3">URUG2</strain>
    </source>
</reference>
<evidence type="ECO:0000313" key="2">
    <source>
        <dbReference type="EMBL" id="CZT24824.1"/>
    </source>
</evidence>
<gene>
    <name evidence="2" type="ORF">RCC_10552</name>
</gene>
<dbReference type="EMBL" id="FJUY01000023">
    <property type="protein sequence ID" value="CZT24824.1"/>
    <property type="molecule type" value="Genomic_DNA"/>
</dbReference>
<feature type="region of interest" description="Disordered" evidence="1">
    <location>
        <begin position="95"/>
        <end position="124"/>
    </location>
</feature>